<protein>
    <submittedName>
        <fullName evidence="3">Glycosyltransferase involved in cell wall bisynthesis</fullName>
    </submittedName>
</protein>
<feature type="domain" description="Glycosyltransferase subfamily 4-like N-terminal" evidence="2">
    <location>
        <begin position="21"/>
        <end position="187"/>
    </location>
</feature>
<dbReference type="AlphaFoldDB" id="A0A8G2F582"/>
<name>A0A8G2F582_DESNO</name>
<dbReference type="GO" id="GO:0016757">
    <property type="term" value="F:glycosyltransferase activity"/>
    <property type="evidence" value="ECO:0007669"/>
    <property type="project" value="InterPro"/>
</dbReference>
<evidence type="ECO:0000259" key="1">
    <source>
        <dbReference type="Pfam" id="PF00534"/>
    </source>
</evidence>
<keyword evidence="4" id="KW-1185">Reference proteome</keyword>
<gene>
    <name evidence="3" type="ORF">SAMN05421830_102317</name>
</gene>
<sequence length="380" mass="43313">MSYKKSDCPRVLLLAQYDHAGGTRTYAKQLVKFYEQNNFNLTVVAQGPVDDDDMSEYCRSHRVRFLHISEVAVGRVGPGRMPWRLYRERRTLNTFIAESSPDIIVASVGTPGLFLGHLGNGRRSIYVLHTSPEHARSKLKRLVNRLIWKVSIPRGICFITVSQYARSRMLDVWGLDCRKEKVAVIYSSVGSVVVPPEVSQESVQVLTVGHVVDYKNPMFWIEAAAEVVRNLPMMRFLWVGPGPLIDLCRQRVTYLGLQKNIQFVGTSENVSKYYEKCDIYVQPSKVENLSLSVLDAMRYGKPCVVTNVGGFPELVHSGETGWMVDVDDQHELAQRVIQLANDPNERKRMGNSAQAVYASHFYPERWEDEMRKLHDKVLFS</sequence>
<dbReference type="InterPro" id="IPR001296">
    <property type="entry name" value="Glyco_trans_1"/>
</dbReference>
<evidence type="ECO:0000259" key="2">
    <source>
        <dbReference type="Pfam" id="PF13439"/>
    </source>
</evidence>
<dbReference type="SUPFAM" id="SSF53756">
    <property type="entry name" value="UDP-Glycosyltransferase/glycogen phosphorylase"/>
    <property type="match status" value="1"/>
</dbReference>
<reference evidence="3 4" key="1">
    <citation type="submission" date="2016-10" db="EMBL/GenBank/DDBJ databases">
        <authorList>
            <person name="Varghese N."/>
            <person name="Submissions S."/>
        </authorList>
    </citation>
    <scope>NUCLEOTIDE SEQUENCE [LARGE SCALE GENOMIC DNA]</scope>
    <source>
        <strain evidence="3 4">DSM 1741</strain>
    </source>
</reference>
<comment type="caution">
    <text evidence="3">The sequence shown here is derived from an EMBL/GenBank/DDBJ whole genome shotgun (WGS) entry which is preliminary data.</text>
</comment>
<organism evidence="3 4">
    <name type="scientific">Desulfomicrobium norvegicum (strain DSM 1741 / NCIMB 8310)</name>
    <name type="common">Desulfovibrio baculatus (strain Norway 4)</name>
    <name type="synonym">Desulfovibrio desulfuricans (strain Norway 4)</name>
    <dbReference type="NCBI Taxonomy" id="52561"/>
    <lineage>
        <taxon>Bacteria</taxon>
        <taxon>Pseudomonadati</taxon>
        <taxon>Thermodesulfobacteriota</taxon>
        <taxon>Desulfovibrionia</taxon>
        <taxon>Desulfovibrionales</taxon>
        <taxon>Desulfomicrobiaceae</taxon>
        <taxon>Desulfomicrobium</taxon>
    </lineage>
</organism>
<proteinExistence type="predicted"/>
<evidence type="ECO:0000313" key="4">
    <source>
        <dbReference type="Proteomes" id="UP000199581"/>
    </source>
</evidence>
<keyword evidence="3" id="KW-0808">Transferase</keyword>
<dbReference type="PANTHER" id="PTHR12526">
    <property type="entry name" value="GLYCOSYLTRANSFERASE"/>
    <property type="match status" value="1"/>
</dbReference>
<dbReference type="EMBL" id="FOTO01000002">
    <property type="protein sequence ID" value="SFL47040.1"/>
    <property type="molecule type" value="Genomic_DNA"/>
</dbReference>
<dbReference type="Pfam" id="PF13439">
    <property type="entry name" value="Glyco_transf_4"/>
    <property type="match status" value="1"/>
</dbReference>
<dbReference type="InterPro" id="IPR028098">
    <property type="entry name" value="Glyco_trans_4-like_N"/>
</dbReference>
<dbReference type="Proteomes" id="UP000199581">
    <property type="component" value="Unassembled WGS sequence"/>
</dbReference>
<dbReference type="Pfam" id="PF00534">
    <property type="entry name" value="Glycos_transf_1"/>
    <property type="match status" value="1"/>
</dbReference>
<dbReference type="OrthoDB" id="267270at2"/>
<accession>A0A8G2F582</accession>
<feature type="domain" description="Glycosyl transferase family 1" evidence="1">
    <location>
        <begin position="201"/>
        <end position="354"/>
    </location>
</feature>
<dbReference type="Gene3D" id="3.40.50.2000">
    <property type="entry name" value="Glycogen Phosphorylase B"/>
    <property type="match status" value="2"/>
</dbReference>
<evidence type="ECO:0000313" key="3">
    <source>
        <dbReference type="EMBL" id="SFL47040.1"/>
    </source>
</evidence>
<dbReference type="RefSeq" id="WP_092190124.1">
    <property type="nucleotide sequence ID" value="NZ_FOTO01000002.1"/>
</dbReference>